<feature type="compositionally biased region" description="Basic and acidic residues" evidence="1">
    <location>
        <begin position="304"/>
        <end position="315"/>
    </location>
</feature>
<feature type="domain" description="CBM21" evidence="3">
    <location>
        <begin position="146"/>
        <end position="254"/>
    </location>
</feature>
<organism evidence="4 5">
    <name type="scientific">Notothenia coriiceps</name>
    <name type="common">black rockcod</name>
    <dbReference type="NCBI Taxonomy" id="8208"/>
    <lineage>
        <taxon>Eukaryota</taxon>
        <taxon>Metazoa</taxon>
        <taxon>Chordata</taxon>
        <taxon>Craniata</taxon>
        <taxon>Vertebrata</taxon>
        <taxon>Euteleostomi</taxon>
        <taxon>Actinopterygii</taxon>
        <taxon>Neopterygii</taxon>
        <taxon>Teleostei</taxon>
        <taxon>Neoteleostei</taxon>
        <taxon>Acanthomorphata</taxon>
        <taxon>Eupercaria</taxon>
        <taxon>Perciformes</taxon>
        <taxon>Notothenioidei</taxon>
        <taxon>Nototheniidae</taxon>
        <taxon>Notothenia</taxon>
    </lineage>
</organism>
<feature type="region of interest" description="Disordered" evidence="1">
    <location>
        <begin position="1"/>
        <end position="26"/>
    </location>
</feature>
<dbReference type="KEGG" id="ncc:104945161"/>
<proteinExistence type="predicted"/>
<feature type="compositionally biased region" description="Polar residues" evidence="1">
    <location>
        <begin position="1"/>
        <end position="18"/>
    </location>
</feature>
<dbReference type="OrthoDB" id="1881at2759"/>
<feature type="region of interest" description="Disordered" evidence="1">
    <location>
        <begin position="61"/>
        <end position="86"/>
    </location>
</feature>
<dbReference type="GO" id="GO:0008157">
    <property type="term" value="F:protein phosphatase 1 binding"/>
    <property type="evidence" value="ECO:0007669"/>
    <property type="project" value="TreeGrafter"/>
</dbReference>
<dbReference type="PANTHER" id="PTHR12307:SF2">
    <property type="entry name" value="PROTEIN PHOSPHATASE 1 REGULATORY SUBUNIT 3A"/>
    <property type="match status" value="1"/>
</dbReference>
<dbReference type="PANTHER" id="PTHR12307">
    <property type="entry name" value="PROTEIN PHOSPHATASE 1 REGULATORY SUBUNIT"/>
    <property type="match status" value="1"/>
</dbReference>
<keyword evidence="2" id="KW-1133">Transmembrane helix</keyword>
<dbReference type="CTD" id="100001260"/>
<keyword evidence="4" id="KW-1185">Reference proteome</keyword>
<evidence type="ECO:0000256" key="1">
    <source>
        <dbReference type="SAM" id="MobiDB-lite"/>
    </source>
</evidence>
<feature type="region of interest" description="Disordered" evidence="1">
    <location>
        <begin position="955"/>
        <end position="974"/>
    </location>
</feature>
<dbReference type="CDD" id="cd22255">
    <property type="entry name" value="PBD_PPP1R3A"/>
    <property type="match status" value="1"/>
</dbReference>
<evidence type="ECO:0000313" key="5">
    <source>
        <dbReference type="RefSeq" id="XP_010769088.1"/>
    </source>
</evidence>
<dbReference type="AlphaFoldDB" id="A0A6I9N0N9"/>
<name>A0A6I9N0N9_9TELE</name>
<feature type="compositionally biased region" description="Basic and acidic residues" evidence="1">
    <location>
        <begin position="1057"/>
        <end position="1068"/>
    </location>
</feature>
<keyword evidence="2" id="KW-0472">Membrane</keyword>
<keyword evidence="2" id="KW-0812">Transmembrane</keyword>
<dbReference type="GO" id="GO:0000164">
    <property type="term" value="C:protein phosphatase type 1 complex"/>
    <property type="evidence" value="ECO:0007669"/>
    <property type="project" value="TreeGrafter"/>
</dbReference>
<feature type="region of interest" description="Disordered" evidence="1">
    <location>
        <begin position="993"/>
        <end position="1021"/>
    </location>
</feature>
<feature type="compositionally biased region" description="Acidic residues" evidence="1">
    <location>
        <begin position="1101"/>
        <end position="1115"/>
    </location>
</feature>
<reference evidence="5" key="1">
    <citation type="submission" date="2025-08" db="UniProtKB">
        <authorList>
            <consortium name="RefSeq"/>
        </authorList>
    </citation>
    <scope>IDENTIFICATION</scope>
    <source>
        <tissue evidence="5">Muscle</tissue>
    </source>
</reference>
<dbReference type="InterPro" id="IPR050782">
    <property type="entry name" value="PP1_regulatory_subunit_3"/>
</dbReference>
<feature type="compositionally biased region" description="Acidic residues" evidence="1">
    <location>
        <begin position="1010"/>
        <end position="1021"/>
    </location>
</feature>
<dbReference type="RefSeq" id="XP_010769088.1">
    <property type="nucleotide sequence ID" value="XM_010770786.1"/>
</dbReference>
<feature type="transmembrane region" description="Helical" evidence="2">
    <location>
        <begin position="1217"/>
        <end position="1250"/>
    </location>
</feature>
<dbReference type="InterPro" id="IPR005036">
    <property type="entry name" value="CBM21_dom"/>
</dbReference>
<dbReference type="InterPro" id="IPR038175">
    <property type="entry name" value="CBM21_dom_sf"/>
</dbReference>
<dbReference type="Gene3D" id="2.60.40.2440">
    <property type="entry name" value="Carbohydrate binding type-21 domain"/>
    <property type="match status" value="1"/>
</dbReference>
<protein>
    <submittedName>
        <fullName evidence="5">Uncharacterized protein ppp1r3ab</fullName>
    </submittedName>
</protein>
<sequence>MSVARSRSSSLPTNSPTESPMEIVGQPGPSRACSLLGVPLLGCWDMDEDNCEVLIGIRPKSSPVPRRRSSVEEDEEPETPLSSSRRVSFADGKGLSLVQVKEFDTWDVPKLPECNLSVGNAKDAVEYFLFPATFSLPLSTEELFLKVQTQKVELENIELVPGTTILKGVVRVLNVSYNKAVYIRTSLDSWSSHFDLLAEYMPGSSDSLMDLFSFRLTLVPPFGEQGARVDFCLRYETPLGTFWANNNHRNYVLSCHQRMEERKEKPQKENVKKSCLKTVSQSFSTVENMSATEAPSQENISSDVSKHTEQADTMKAKQISTNQSATSEENQQKLLAESKQASSQRNRRKAARMAWLKDYFSQENGGADDTERGESPPEAKQPAQEESPEEKRADVRYFPEESSQSEGSYFVSESLETCSAPLLDVSHDTSTTRHYVSNSETAKSESVTAEHISLNPLHPNGEPAPDECRNINKCVSKAEEGHFAVKPADSIILEVSIESIESLVSDANSFTFGNVVAPLYNQVLGRVGSESDRGNPVRATLNVGDLPQSNCHSEGRQTSCTGHDDKLQGDVIKYQKSKQECLGAPPKSPQIEEKESCLIDTVNNIQHHVETQDDVIHLDQRCTITSEVPKNIAEDVVVDPHSANVSITHLLQTQTPTEDNLTQDLEDHTCAQTKTTLSETLTESETHKAMAKLETSFMSPLTYQSESDCVSDEEDTQTSSIGENGCKCVEESNVDNVDKTGIMSTPNGLLEENKLLEALHNLNSKHINNSAKKETEEKDTLISIETDKSNSHIDGSKHSAEVKVIGEVAESAAKPRITNHIHSDVLKDSQKIEHREIVNAVPKRGDFCIADTTEVNWEMMVEEEENSMLTDEEESEVICLKAVEKHQGELEDTFREAASEIRDTTQTDDQKMEITTAIDEENKAEVADELEGNNGVIEEDIGEILAGRHREEVEEELEYVREPPEEIEGEKKDEQEEIELEIQEVNIETTNILKEEEEMTNEVKSREGDGEQEDPDWEGESDIMLPEIIEDNEAGGFEEKVDFTQNKDGLSALVNNEHNKRVTDKENGHIPNEMQETDFQSSARDDNESTAAEEGSCISAEEAEIDSESAESDSDDEVELYMHCLRAVHTGAQSKDAGYVQGLRSYVSKGKLLSTRMPSISESLDEEQHLGGLQDSHEETADFQPTALPATTGQGSLNRHVSWWRETFSCSNISKTLIYATLLVVFLAVVQRYDFLACFGLYLGSVVWLYHQAARTTTTTTTTTTT</sequence>
<dbReference type="GO" id="GO:2001069">
    <property type="term" value="F:glycogen binding"/>
    <property type="evidence" value="ECO:0007669"/>
    <property type="project" value="TreeGrafter"/>
</dbReference>
<evidence type="ECO:0000259" key="3">
    <source>
        <dbReference type="PROSITE" id="PS51159"/>
    </source>
</evidence>
<dbReference type="Proteomes" id="UP000504611">
    <property type="component" value="Unplaced"/>
</dbReference>
<evidence type="ECO:0000256" key="2">
    <source>
        <dbReference type="SAM" id="Phobius"/>
    </source>
</evidence>
<feature type="region of interest" description="Disordered" evidence="1">
    <location>
        <begin position="286"/>
        <end position="393"/>
    </location>
</feature>
<dbReference type="GeneID" id="104945161"/>
<gene>
    <name evidence="5" type="primary">ppp1r3ab</name>
</gene>
<dbReference type="GO" id="GO:0005979">
    <property type="term" value="P:regulation of glycogen biosynthetic process"/>
    <property type="evidence" value="ECO:0007669"/>
    <property type="project" value="TreeGrafter"/>
</dbReference>
<accession>A0A6I9N0N9</accession>
<dbReference type="Pfam" id="PF03370">
    <property type="entry name" value="CBM_21"/>
    <property type="match status" value="1"/>
</dbReference>
<feature type="compositionally biased region" description="Polar residues" evidence="1">
    <location>
        <begin position="286"/>
        <end position="303"/>
    </location>
</feature>
<feature type="compositionally biased region" description="Polar residues" evidence="1">
    <location>
        <begin position="318"/>
        <end position="344"/>
    </location>
</feature>
<dbReference type="PROSITE" id="PS51159">
    <property type="entry name" value="CBM21"/>
    <property type="match status" value="1"/>
</dbReference>
<evidence type="ECO:0000313" key="4">
    <source>
        <dbReference type="Proteomes" id="UP000504611"/>
    </source>
</evidence>
<feature type="region of interest" description="Disordered" evidence="1">
    <location>
        <begin position="1051"/>
        <end position="1115"/>
    </location>
</feature>